<dbReference type="NCBIfam" id="TIGR04057">
    <property type="entry name" value="SusC_RagA_signa"/>
    <property type="match status" value="1"/>
</dbReference>
<dbReference type="InterPro" id="IPR036942">
    <property type="entry name" value="Beta-barrel_TonB_sf"/>
</dbReference>
<keyword evidence="4 7" id="KW-0812">Transmembrane</keyword>
<dbReference type="PROSITE" id="PS52016">
    <property type="entry name" value="TONB_DEPENDENT_REC_3"/>
    <property type="match status" value="1"/>
</dbReference>
<dbReference type="InterPro" id="IPR037066">
    <property type="entry name" value="Plug_dom_sf"/>
</dbReference>
<dbReference type="Pfam" id="PF13715">
    <property type="entry name" value="CarbopepD_reg_2"/>
    <property type="match status" value="1"/>
</dbReference>
<dbReference type="InterPro" id="IPR023996">
    <property type="entry name" value="TonB-dep_OMP_SusC/RagA"/>
</dbReference>
<dbReference type="GO" id="GO:0009279">
    <property type="term" value="C:cell outer membrane"/>
    <property type="evidence" value="ECO:0007669"/>
    <property type="project" value="UniProtKB-SubCell"/>
</dbReference>
<dbReference type="FunFam" id="2.170.130.10:FF:000003">
    <property type="entry name" value="SusC/RagA family TonB-linked outer membrane protein"/>
    <property type="match status" value="1"/>
</dbReference>
<dbReference type="AlphaFoldDB" id="A0A917IZU8"/>
<protein>
    <submittedName>
        <fullName evidence="10">SusC/RagA family TonB-linked outer membrane protein</fullName>
    </submittedName>
</protein>
<dbReference type="Gene3D" id="2.40.170.20">
    <property type="entry name" value="TonB-dependent receptor, beta-barrel domain"/>
    <property type="match status" value="1"/>
</dbReference>
<proteinExistence type="inferred from homology"/>
<keyword evidence="2 7" id="KW-0813">Transport</keyword>
<feature type="chain" id="PRO_5037389408" evidence="8">
    <location>
        <begin position="27"/>
        <end position="1015"/>
    </location>
</feature>
<dbReference type="SUPFAM" id="SSF56935">
    <property type="entry name" value="Porins"/>
    <property type="match status" value="1"/>
</dbReference>
<evidence type="ECO:0000256" key="1">
    <source>
        <dbReference type="ARBA" id="ARBA00004571"/>
    </source>
</evidence>
<gene>
    <name evidence="10" type="ORF">GCM10011379_32570</name>
</gene>
<evidence type="ECO:0000256" key="7">
    <source>
        <dbReference type="PROSITE-ProRule" id="PRU01360"/>
    </source>
</evidence>
<dbReference type="InterPro" id="IPR008969">
    <property type="entry name" value="CarboxyPept-like_regulatory"/>
</dbReference>
<dbReference type="Pfam" id="PF07715">
    <property type="entry name" value="Plug"/>
    <property type="match status" value="1"/>
</dbReference>
<evidence type="ECO:0000256" key="6">
    <source>
        <dbReference type="ARBA" id="ARBA00023237"/>
    </source>
</evidence>
<evidence type="ECO:0000256" key="8">
    <source>
        <dbReference type="SAM" id="SignalP"/>
    </source>
</evidence>
<accession>A0A917IZU8</accession>
<dbReference type="InterPro" id="IPR012910">
    <property type="entry name" value="Plug_dom"/>
</dbReference>
<sequence length="1015" mass="110259">MSGAPLKRVLIATIVSFCCYILPAAAFQTGSRTITGEVHATDGRPVAGAVVAAKLSKSSTVCTDQGTFTLVLNAGEKQLVITALGYHTKEVALTAAGTYAISLEAAVDSLNDVVVVGYATQKKVNLTGSVATISTKDVENRPITQTSQALAGLAPGVVVSQGAGQPGNNGADIVIRGVGSYGAGGGPLVLVDGLATSINDVDPNNIASISVLKDAASASIYGSRAANGVILIETKRGKSGKLQVNYNGYVGWQKATELPDFVPSWEYATLRNEANKNAGYSNVYTDAEIEKFRNQSDPDNYPNVPHYNNLLTSGSGFQSNHALSFMGGNERNRYNFAVSYLTQDGIVTQNGYKKYNFLLNDDGKLSDNLMLKVSLQGYSASQNSPRQYDGGMNSMINYALREGPVYAGRKSDGTYGYQDNYGHEAWLASGAFYKGSNKYFLGSSELIWQPLKGLSLSGKAGYNFWDYYNKDYAADFQFDANKYVGPNNLTVTSGQGAQLTLQALATYNYTIKDHAFTVLAGASQEKYNDNYLRAFRKDFPTALLYELNAGSATGMTNEGSATEWAIRSYFGRLNYAYKGKYLLEANLRGDGTSRFPSAGRWGYFPSFSAGWRISEETFVKNNLYWVNNLKLRASWGKLGNQNVGTYPYQNLISLGQNYTFGGVLTSGAATTRLSNAAITWESTQTTDIGFDLSILNGRLGMVFDWFDKKTTGVLYTVATASVLGLSTSPVNIGSVKNTGFEVSVNYNQNIGPVKLGIAPNFSYTRNRVTSLANGLRNDLGSNLFVGQPIGVIYGYEADGLFVDNNDITKYASQPYAAEPGFVRYKDISGPDGKPDGKVDATYDRKVIGNTIPKYTYGLTLTASYKGFDFYMLAQGLGGYQKQIGSYAAFGFYNGGQIQRWQADNRWTADNPNPNAAYPKLTALNGGSGTIMSSTYWNRDASFVRLKSLQVGYTLPEALTRRAKLSRLRLYFSGQNLFSLNHFYKGWDPEMNMSTGDGSQFYPLTRVLTFGLNATF</sequence>
<dbReference type="Gene3D" id="2.60.40.1120">
    <property type="entry name" value="Carboxypeptidase-like, regulatory domain"/>
    <property type="match status" value="1"/>
</dbReference>
<evidence type="ECO:0000259" key="9">
    <source>
        <dbReference type="Pfam" id="PF07715"/>
    </source>
</evidence>
<reference evidence="10" key="2">
    <citation type="submission" date="2020-09" db="EMBL/GenBank/DDBJ databases">
        <authorList>
            <person name="Sun Q."/>
            <person name="Zhou Y."/>
        </authorList>
    </citation>
    <scope>NUCLEOTIDE SEQUENCE</scope>
    <source>
        <strain evidence="10">CGMCC 1.15290</strain>
    </source>
</reference>
<evidence type="ECO:0000256" key="3">
    <source>
        <dbReference type="ARBA" id="ARBA00022452"/>
    </source>
</evidence>
<reference evidence="10" key="1">
    <citation type="journal article" date="2014" name="Int. J. Syst. Evol. Microbiol.">
        <title>Complete genome sequence of Corynebacterium casei LMG S-19264T (=DSM 44701T), isolated from a smear-ripened cheese.</title>
        <authorList>
            <consortium name="US DOE Joint Genome Institute (JGI-PGF)"/>
            <person name="Walter F."/>
            <person name="Albersmeier A."/>
            <person name="Kalinowski J."/>
            <person name="Ruckert C."/>
        </authorList>
    </citation>
    <scope>NUCLEOTIDE SEQUENCE</scope>
    <source>
        <strain evidence="10">CGMCC 1.15290</strain>
    </source>
</reference>
<keyword evidence="6 7" id="KW-0998">Cell outer membrane</keyword>
<keyword evidence="8" id="KW-0732">Signal</keyword>
<keyword evidence="3 7" id="KW-1134">Transmembrane beta strand</keyword>
<organism evidence="10 11">
    <name type="scientific">Filimonas zeae</name>
    <dbReference type="NCBI Taxonomy" id="1737353"/>
    <lineage>
        <taxon>Bacteria</taxon>
        <taxon>Pseudomonadati</taxon>
        <taxon>Bacteroidota</taxon>
        <taxon>Chitinophagia</taxon>
        <taxon>Chitinophagales</taxon>
        <taxon>Chitinophagaceae</taxon>
        <taxon>Filimonas</taxon>
    </lineage>
</organism>
<evidence type="ECO:0000256" key="5">
    <source>
        <dbReference type="ARBA" id="ARBA00023136"/>
    </source>
</evidence>
<keyword evidence="11" id="KW-1185">Reference proteome</keyword>
<dbReference type="InterPro" id="IPR039426">
    <property type="entry name" value="TonB-dep_rcpt-like"/>
</dbReference>
<evidence type="ECO:0000256" key="4">
    <source>
        <dbReference type="ARBA" id="ARBA00022692"/>
    </source>
</evidence>
<dbReference type="InterPro" id="IPR023997">
    <property type="entry name" value="TonB-dep_OMP_SusC/RagA_CS"/>
</dbReference>
<dbReference type="Gene3D" id="2.170.130.10">
    <property type="entry name" value="TonB-dependent receptor, plug domain"/>
    <property type="match status" value="1"/>
</dbReference>
<name>A0A917IZU8_9BACT</name>
<comment type="similarity">
    <text evidence="7">Belongs to the TonB-dependent receptor family.</text>
</comment>
<feature type="signal peptide" evidence="8">
    <location>
        <begin position="1"/>
        <end position="26"/>
    </location>
</feature>
<comment type="caution">
    <text evidence="10">The sequence shown here is derived from an EMBL/GenBank/DDBJ whole genome shotgun (WGS) entry which is preliminary data.</text>
</comment>
<keyword evidence="5 7" id="KW-0472">Membrane</keyword>
<feature type="domain" description="TonB-dependent receptor plug" evidence="9">
    <location>
        <begin position="123"/>
        <end position="229"/>
    </location>
</feature>
<dbReference type="SUPFAM" id="SSF49464">
    <property type="entry name" value="Carboxypeptidase regulatory domain-like"/>
    <property type="match status" value="1"/>
</dbReference>
<evidence type="ECO:0000256" key="2">
    <source>
        <dbReference type="ARBA" id="ARBA00022448"/>
    </source>
</evidence>
<dbReference type="EMBL" id="BMIB01000003">
    <property type="protein sequence ID" value="GGH72305.1"/>
    <property type="molecule type" value="Genomic_DNA"/>
</dbReference>
<comment type="subcellular location">
    <subcellularLocation>
        <location evidence="1 7">Cell outer membrane</location>
        <topology evidence="1 7">Multi-pass membrane protein</topology>
    </subcellularLocation>
</comment>
<evidence type="ECO:0000313" key="11">
    <source>
        <dbReference type="Proteomes" id="UP000627292"/>
    </source>
</evidence>
<dbReference type="Proteomes" id="UP000627292">
    <property type="component" value="Unassembled WGS sequence"/>
</dbReference>
<evidence type="ECO:0000313" key="10">
    <source>
        <dbReference type="EMBL" id="GGH72305.1"/>
    </source>
</evidence>
<dbReference type="NCBIfam" id="TIGR04056">
    <property type="entry name" value="OMP_RagA_SusC"/>
    <property type="match status" value="1"/>
</dbReference>